<reference evidence="7 8" key="1">
    <citation type="submission" date="2018-07" db="EMBL/GenBank/DDBJ databases">
        <title>Genomic Encyclopedia of Type Strains, Phase IV (KMG-IV): sequencing the most valuable type-strain genomes for metagenomic binning, comparative biology and taxonomic classification.</title>
        <authorList>
            <person name="Goeker M."/>
        </authorList>
    </citation>
    <scope>NUCLEOTIDE SEQUENCE [LARGE SCALE GENOMIC DNA]</scope>
    <source>
        <strain evidence="7 8">DSM 27016</strain>
    </source>
</reference>
<dbReference type="OrthoDB" id="9804960at2"/>
<dbReference type="PIRSF" id="PIRSF000090">
    <property type="entry name" value="Beta-ETF"/>
    <property type="match status" value="1"/>
</dbReference>
<keyword evidence="5" id="KW-0249">Electron transport</keyword>
<comment type="caution">
    <text evidence="7">The sequence shown here is derived from an EMBL/GenBank/DDBJ whole genome shotgun (WGS) entry which is preliminary data.</text>
</comment>
<dbReference type="CDD" id="cd01714">
    <property type="entry name" value="ETF_beta"/>
    <property type="match status" value="1"/>
</dbReference>
<proteinExistence type="inferred from homology"/>
<feature type="domain" description="Electron transfer flavoprotein alpha/beta-subunit N-terminal" evidence="6">
    <location>
        <begin position="23"/>
        <end position="214"/>
    </location>
</feature>
<keyword evidence="4" id="KW-0813">Transport</keyword>
<protein>
    <recommendedName>
        <fullName evidence="3">Electron transfer flavoprotein subunit beta</fullName>
    </recommendedName>
</protein>
<evidence type="ECO:0000313" key="8">
    <source>
        <dbReference type="Proteomes" id="UP000253034"/>
    </source>
</evidence>
<dbReference type="Pfam" id="PF01012">
    <property type="entry name" value="ETF"/>
    <property type="match status" value="1"/>
</dbReference>
<keyword evidence="8" id="KW-1185">Reference proteome</keyword>
<evidence type="ECO:0000256" key="5">
    <source>
        <dbReference type="ARBA" id="ARBA00022982"/>
    </source>
</evidence>
<dbReference type="PANTHER" id="PTHR21294:SF8">
    <property type="entry name" value="ELECTRON TRANSFER FLAVOPROTEIN SUBUNIT BETA"/>
    <property type="match status" value="1"/>
</dbReference>
<evidence type="ECO:0000313" key="7">
    <source>
        <dbReference type="EMBL" id="RCX16329.1"/>
    </source>
</evidence>
<sequence>MRIGVCIKEVLDTNCSIRLNLSNNRVATEGQKHIVNPYDEFALEEALRLKEKNSDVEIITFTIGPERARESIYAALAAGADNALHVVMEDSILIDSLGIALIIQKLIEKEKIDMLLLGEQSTDYSSHEVGPMVAGLLGWAQAMGVSKLEINMESVLVSRETEESNIEIIKLNKSCIIGVTKGINVPRYATLKGIMSARKKNIIRLQIEDLGLNNTELTGLENEKFFYPPEKGNCTLIEGDPKEAAAELVRILKFEERLL</sequence>
<evidence type="ECO:0000256" key="1">
    <source>
        <dbReference type="ARBA" id="ARBA00007557"/>
    </source>
</evidence>
<dbReference type="GO" id="GO:0009055">
    <property type="term" value="F:electron transfer activity"/>
    <property type="evidence" value="ECO:0007669"/>
    <property type="project" value="InterPro"/>
</dbReference>
<organism evidence="7 8">
    <name type="scientific">Anaerobacterium chartisolvens</name>
    <dbReference type="NCBI Taxonomy" id="1297424"/>
    <lineage>
        <taxon>Bacteria</taxon>
        <taxon>Bacillati</taxon>
        <taxon>Bacillota</taxon>
        <taxon>Clostridia</taxon>
        <taxon>Eubacteriales</taxon>
        <taxon>Oscillospiraceae</taxon>
        <taxon>Anaerobacterium</taxon>
    </lineage>
</organism>
<dbReference type="EMBL" id="QPJT01000011">
    <property type="protein sequence ID" value="RCX16329.1"/>
    <property type="molecule type" value="Genomic_DNA"/>
</dbReference>
<dbReference type="PANTHER" id="PTHR21294">
    <property type="entry name" value="ELECTRON TRANSFER FLAVOPROTEIN BETA-SUBUNIT"/>
    <property type="match status" value="1"/>
</dbReference>
<dbReference type="InterPro" id="IPR014730">
    <property type="entry name" value="ETF_a/b_N"/>
</dbReference>
<accession>A0A369B456</accession>
<comment type="similarity">
    <text evidence="1">Belongs to the ETF beta-subunit/FixA family.</text>
</comment>
<evidence type="ECO:0000256" key="3">
    <source>
        <dbReference type="ARBA" id="ARBA00016797"/>
    </source>
</evidence>
<dbReference type="SUPFAM" id="SSF52402">
    <property type="entry name" value="Adenine nucleotide alpha hydrolases-like"/>
    <property type="match status" value="1"/>
</dbReference>
<dbReference type="RefSeq" id="WP_114297882.1">
    <property type="nucleotide sequence ID" value="NZ_QPJT01000011.1"/>
</dbReference>
<dbReference type="InterPro" id="IPR014729">
    <property type="entry name" value="Rossmann-like_a/b/a_fold"/>
</dbReference>
<dbReference type="AlphaFoldDB" id="A0A369B456"/>
<name>A0A369B456_9FIRM</name>
<dbReference type="Proteomes" id="UP000253034">
    <property type="component" value="Unassembled WGS sequence"/>
</dbReference>
<dbReference type="InterPro" id="IPR033948">
    <property type="entry name" value="ETF_beta_N"/>
</dbReference>
<dbReference type="SMART" id="SM00893">
    <property type="entry name" value="ETF"/>
    <property type="match status" value="1"/>
</dbReference>
<evidence type="ECO:0000256" key="4">
    <source>
        <dbReference type="ARBA" id="ARBA00022448"/>
    </source>
</evidence>
<evidence type="ECO:0000259" key="6">
    <source>
        <dbReference type="SMART" id="SM00893"/>
    </source>
</evidence>
<gene>
    <name evidence="7" type="ORF">DFR58_11174</name>
</gene>
<comment type="subunit">
    <text evidence="2">Heterodimer of an alpha and a beta subunit.</text>
</comment>
<evidence type="ECO:0000256" key="2">
    <source>
        <dbReference type="ARBA" id="ARBA00011355"/>
    </source>
</evidence>
<dbReference type="Gene3D" id="3.40.50.620">
    <property type="entry name" value="HUPs"/>
    <property type="match status" value="1"/>
</dbReference>
<dbReference type="InterPro" id="IPR012255">
    <property type="entry name" value="ETF_b"/>
</dbReference>